<protein>
    <submittedName>
        <fullName evidence="1">T9SS type A sorting domain-containing protein</fullName>
    </submittedName>
</protein>
<dbReference type="AlphaFoldDB" id="A0A7C6EMB6"/>
<reference evidence="1" key="1">
    <citation type="journal article" date="2020" name="mSystems">
        <title>Genome- and Community-Level Interaction Insights into Carbon Utilization and Element Cycling Functions of Hydrothermarchaeota in Hydrothermal Sediment.</title>
        <authorList>
            <person name="Zhou Z."/>
            <person name="Liu Y."/>
            <person name="Xu W."/>
            <person name="Pan J."/>
            <person name="Luo Z.H."/>
            <person name="Li M."/>
        </authorList>
    </citation>
    <scope>NUCLEOTIDE SEQUENCE [LARGE SCALE GENOMIC DNA]</scope>
    <source>
        <strain evidence="1">SpSt-783</strain>
    </source>
</reference>
<dbReference type="InterPro" id="IPR026444">
    <property type="entry name" value="Secre_tail"/>
</dbReference>
<dbReference type="SUPFAM" id="SSF89372">
    <property type="entry name" value="Fucose-specific lectin"/>
    <property type="match status" value="1"/>
</dbReference>
<name>A0A7C6EMB6_UNCW3</name>
<dbReference type="EMBL" id="DTHJ01000051">
    <property type="protein sequence ID" value="HHS62429.1"/>
    <property type="molecule type" value="Genomic_DNA"/>
</dbReference>
<sequence>MKKLPFLLFFFVASGSGQYYKSLVANTNSFDATAYNNCHKIVVKNLTKGNDSIYVVYHSADSLFYIYSRDEGHTWQAPIYLYPGKHPAIDMDQTGHRHIVYESPNNNAIYYDCLNDAFSPIKVNVSNRICSLPDLVVDSNFVVHIVWQEDLNGKRHIYYRNYSNGSFSDTLRLSNYGAVNEDNTSPSISIFSPNKRIYVVWVSVDSSSYTPFHIASRYNENGNWSQLSTLFDHYRTLRNASLDYSHGSDVLSVCWEDSSTGNLEARFYGGNSGGGYPTFGLSSYPVISTVGTTWSYLFWNEDSSDYRDIYYHLYYVTTGWYGRNTIRNLFSINESIRFPNVCGAYVIWTQGDIPPYKIYFANFGYPIGITEEIDGLCNSENYLIAEPNPFSNATKITFQNSEYAERILQTIFQSQCPKISIQIYDISGRIVKSFNPALLVFWDGTDNSGCSLPDGVYFLKIKGMERIRSQRLVKIE</sequence>
<gene>
    <name evidence="1" type="ORF">ENV70_02270</name>
</gene>
<proteinExistence type="predicted"/>
<dbReference type="NCBIfam" id="TIGR04183">
    <property type="entry name" value="Por_Secre_tail"/>
    <property type="match status" value="1"/>
</dbReference>
<accession>A0A7C6EMB6</accession>
<dbReference type="Gene3D" id="2.60.40.4070">
    <property type="match status" value="1"/>
</dbReference>
<evidence type="ECO:0000313" key="1">
    <source>
        <dbReference type="EMBL" id="HHS62429.1"/>
    </source>
</evidence>
<organism evidence="1">
    <name type="scientific">candidate division WOR-3 bacterium</name>
    <dbReference type="NCBI Taxonomy" id="2052148"/>
    <lineage>
        <taxon>Bacteria</taxon>
        <taxon>Bacteria division WOR-3</taxon>
    </lineage>
</organism>
<comment type="caution">
    <text evidence="1">The sequence shown here is derived from an EMBL/GenBank/DDBJ whole genome shotgun (WGS) entry which is preliminary data.</text>
</comment>